<proteinExistence type="predicted"/>
<comment type="caution">
    <text evidence="3">The sequence shown here is derived from an EMBL/GenBank/DDBJ whole genome shotgun (WGS) entry which is preliminary data.</text>
</comment>
<accession>A0A0F9GC31</accession>
<dbReference type="GO" id="GO:0005524">
    <property type="term" value="F:ATP binding"/>
    <property type="evidence" value="ECO:0007669"/>
    <property type="project" value="InterPro"/>
</dbReference>
<dbReference type="Gene3D" id="3.40.50.300">
    <property type="entry name" value="P-loop containing nucleotide triphosphate hydrolases"/>
    <property type="match status" value="1"/>
</dbReference>
<dbReference type="GO" id="GO:0003678">
    <property type="term" value="F:DNA helicase activity"/>
    <property type="evidence" value="ECO:0007669"/>
    <property type="project" value="InterPro"/>
</dbReference>
<organism evidence="3">
    <name type="scientific">marine sediment metagenome</name>
    <dbReference type="NCBI Taxonomy" id="412755"/>
    <lineage>
        <taxon>unclassified sequences</taxon>
        <taxon>metagenomes</taxon>
        <taxon>ecological metagenomes</taxon>
    </lineage>
</organism>
<reference evidence="3" key="1">
    <citation type="journal article" date="2015" name="Nature">
        <title>Complex archaea that bridge the gap between prokaryotes and eukaryotes.</title>
        <authorList>
            <person name="Spang A."/>
            <person name="Saw J.H."/>
            <person name="Jorgensen S.L."/>
            <person name="Zaremba-Niedzwiedzka K."/>
            <person name="Martijn J."/>
            <person name="Lind A.E."/>
            <person name="van Eijk R."/>
            <person name="Schleper C."/>
            <person name="Guy L."/>
            <person name="Ettema T.J."/>
        </authorList>
    </citation>
    <scope>NUCLEOTIDE SEQUENCE</scope>
</reference>
<protein>
    <recommendedName>
        <fullName evidence="2">SF4 helicase domain-containing protein</fullName>
    </recommendedName>
</protein>
<dbReference type="SUPFAM" id="SSF52540">
    <property type="entry name" value="P-loop containing nucleoside triphosphate hydrolases"/>
    <property type="match status" value="1"/>
</dbReference>
<evidence type="ECO:0000313" key="3">
    <source>
        <dbReference type="EMBL" id="KKL96424.1"/>
    </source>
</evidence>
<evidence type="ECO:0000256" key="1">
    <source>
        <dbReference type="SAM" id="MobiDB-lite"/>
    </source>
</evidence>
<sequence length="444" mass="49918">MNNNKQKLLLQYLISSGDLYALCTSIIRPEYFAPEYRNAVKFIQDYHEEYNALPTPEQIKAETETSLVKQEIKKDQFEYCATEVEAFCKFQAFRAAIFAAPPLMDEGNYGKAEQLVRDAVTVSLQREIGTVYFDNPQERIKQRLKDKRLIPTGWKELDRVLDGGIGRKELLLFSANSGVGKSITMANLGLNVLLQGYNVLYITLELSEEVVGQRYDLMVSGISKFEHMARLSELVQKIEQTGQHCGELVIKYMPSGSKTTAIKAYLKELQLTREYIPDVIIVDYIDNLDPSEQVPPELIFLHDKLTSEQLRNIGVEYNSAVVTASQQNREAVDAPIIHQGHIAGGISKINSSDNHFTIIQTGPMKAKGSIAFMPLKTRNSLGLSEVLYHNWDRVSLRITDEDKGPDPEKLTFVPRTKPNEPKSKSGLVDTEGGDGLLNLVDDLN</sequence>
<feature type="region of interest" description="Disordered" evidence="1">
    <location>
        <begin position="402"/>
        <end position="434"/>
    </location>
</feature>
<dbReference type="InterPro" id="IPR027417">
    <property type="entry name" value="P-loop_NTPase"/>
</dbReference>
<dbReference type="GO" id="GO:0006260">
    <property type="term" value="P:DNA replication"/>
    <property type="evidence" value="ECO:0007669"/>
    <property type="project" value="InterPro"/>
</dbReference>
<dbReference type="EMBL" id="LAZR01018436">
    <property type="protein sequence ID" value="KKL96424.1"/>
    <property type="molecule type" value="Genomic_DNA"/>
</dbReference>
<dbReference type="Pfam" id="PF03796">
    <property type="entry name" value="DnaB_C"/>
    <property type="match status" value="1"/>
</dbReference>
<evidence type="ECO:0000259" key="2">
    <source>
        <dbReference type="Pfam" id="PF03796"/>
    </source>
</evidence>
<dbReference type="InterPro" id="IPR007694">
    <property type="entry name" value="DNA_helicase_DnaB-like_C"/>
</dbReference>
<name>A0A0F9GC31_9ZZZZ</name>
<feature type="domain" description="SF4 helicase" evidence="2">
    <location>
        <begin position="150"/>
        <end position="331"/>
    </location>
</feature>
<gene>
    <name evidence="3" type="ORF">LCGC14_1844630</name>
</gene>
<dbReference type="AlphaFoldDB" id="A0A0F9GC31"/>